<dbReference type="EMBL" id="CAXHBF010000556">
    <property type="protein sequence ID" value="CAK9856657.1"/>
    <property type="molecule type" value="Genomic_DNA"/>
</dbReference>
<comment type="caution">
    <text evidence="1">The sequence shown here is derived from an EMBL/GenBank/DDBJ whole genome shotgun (WGS) entry which is preliminary data.</text>
</comment>
<sequence>IGGGRLENADPAPTDQSIGIDRSVCSAIKLSPARGIHQCSNQGIGALNNDTKGSCTINRLG</sequence>
<keyword evidence="2" id="KW-1185">Reference proteome</keyword>
<name>A0ABP1A2X5_9BRYO</name>
<reference evidence="1" key="1">
    <citation type="submission" date="2024-03" db="EMBL/GenBank/DDBJ databases">
        <authorList>
            <consortium name="ELIXIR-Norway"/>
            <consortium name="Elixir Norway"/>
        </authorList>
    </citation>
    <scope>NUCLEOTIDE SEQUENCE</scope>
</reference>
<proteinExistence type="predicted"/>
<feature type="non-terminal residue" evidence="1">
    <location>
        <position position="1"/>
    </location>
</feature>
<organism evidence="1 2">
    <name type="scientific">Sphagnum jensenii</name>
    <dbReference type="NCBI Taxonomy" id="128206"/>
    <lineage>
        <taxon>Eukaryota</taxon>
        <taxon>Viridiplantae</taxon>
        <taxon>Streptophyta</taxon>
        <taxon>Embryophyta</taxon>
        <taxon>Bryophyta</taxon>
        <taxon>Sphagnophytina</taxon>
        <taxon>Sphagnopsida</taxon>
        <taxon>Sphagnales</taxon>
        <taxon>Sphagnaceae</taxon>
        <taxon>Sphagnum</taxon>
    </lineage>
</organism>
<gene>
    <name evidence="1" type="ORF">CSSPJE1EN2_LOCUS26589</name>
</gene>
<evidence type="ECO:0000313" key="1">
    <source>
        <dbReference type="EMBL" id="CAK9856657.1"/>
    </source>
</evidence>
<evidence type="ECO:0000313" key="2">
    <source>
        <dbReference type="Proteomes" id="UP001497522"/>
    </source>
</evidence>
<accession>A0ABP1A2X5</accession>
<protein>
    <submittedName>
        <fullName evidence="1">Uncharacterized protein</fullName>
    </submittedName>
</protein>
<dbReference type="Proteomes" id="UP001497522">
    <property type="component" value="Unassembled WGS sequence"/>
</dbReference>
<feature type="non-terminal residue" evidence="1">
    <location>
        <position position="61"/>
    </location>
</feature>